<dbReference type="Proteomes" id="UP000291483">
    <property type="component" value="Unassembled WGS sequence"/>
</dbReference>
<name>A0A4Q8AQE6_9MICO</name>
<dbReference type="InterPro" id="IPR050923">
    <property type="entry name" value="Cell_Proc_Reg/RNA_Proc"/>
</dbReference>
<dbReference type="AlphaFoldDB" id="A0A4Q8AQE6"/>
<dbReference type="InterPro" id="IPR032030">
    <property type="entry name" value="YscD_cytoplasmic_dom"/>
</dbReference>
<keyword evidence="3" id="KW-0472">Membrane</keyword>
<evidence type="ECO:0000313" key="5">
    <source>
        <dbReference type="EMBL" id="RZU66940.1"/>
    </source>
</evidence>
<dbReference type="PANTHER" id="PTHR23308">
    <property type="entry name" value="NUCLEAR INHIBITOR OF PROTEIN PHOSPHATASE-1"/>
    <property type="match status" value="1"/>
</dbReference>
<feature type="region of interest" description="Disordered" evidence="2">
    <location>
        <begin position="59"/>
        <end position="81"/>
    </location>
</feature>
<organism evidence="5 6">
    <name type="scientific">Microterricola gilva</name>
    <dbReference type="NCBI Taxonomy" id="393267"/>
    <lineage>
        <taxon>Bacteria</taxon>
        <taxon>Bacillati</taxon>
        <taxon>Actinomycetota</taxon>
        <taxon>Actinomycetes</taxon>
        <taxon>Micrococcales</taxon>
        <taxon>Microbacteriaceae</taxon>
        <taxon>Microterricola</taxon>
    </lineage>
</organism>
<feature type="compositionally biased region" description="Low complexity" evidence="2">
    <location>
        <begin position="61"/>
        <end position="70"/>
    </location>
</feature>
<dbReference type="PROSITE" id="PS50006">
    <property type="entry name" value="FHA_DOMAIN"/>
    <property type="match status" value="1"/>
</dbReference>
<keyword evidence="3" id="KW-0812">Transmembrane</keyword>
<keyword evidence="1" id="KW-0597">Phosphoprotein</keyword>
<evidence type="ECO:0000256" key="2">
    <source>
        <dbReference type="SAM" id="MobiDB-lite"/>
    </source>
</evidence>
<dbReference type="Gene3D" id="2.60.200.20">
    <property type="match status" value="1"/>
</dbReference>
<dbReference type="SMART" id="SM00240">
    <property type="entry name" value="FHA"/>
    <property type="match status" value="1"/>
</dbReference>
<sequence length="219" mass="22888">MRRSAMTWMDSGGPVTSELTLLVLRLGFLLLLWLFVFAIVYALRSDLFGQRVRKLQPTSDAASPVVSPAANGGGSTGAGSPVGAASGAAAAPLFAAHAPVSAASAAEPNALAPNFGRETATAGAAQRLVITSGAKAGAEFPLGRDEITIGRSSDSAIVIRDDYTSTHHARLMLWNDQWMLQDLDSTNGTFLDGVRVAVPTPIPLNTPVKIGSTSFELRR</sequence>
<evidence type="ECO:0000313" key="6">
    <source>
        <dbReference type="Proteomes" id="UP000291483"/>
    </source>
</evidence>
<protein>
    <submittedName>
        <fullName evidence="5">Type III secretion system (T3SS) inner membrane Yop/YscD-like protein</fullName>
    </submittedName>
</protein>
<gene>
    <name evidence="5" type="ORF">EV379_3313</name>
</gene>
<dbReference type="InterPro" id="IPR008984">
    <property type="entry name" value="SMAD_FHA_dom_sf"/>
</dbReference>
<dbReference type="SUPFAM" id="SSF49879">
    <property type="entry name" value="SMAD/FHA domain"/>
    <property type="match status" value="1"/>
</dbReference>
<evidence type="ECO:0000256" key="1">
    <source>
        <dbReference type="ARBA" id="ARBA00022553"/>
    </source>
</evidence>
<dbReference type="InterPro" id="IPR000253">
    <property type="entry name" value="FHA_dom"/>
</dbReference>
<feature type="domain" description="FHA" evidence="4">
    <location>
        <begin position="147"/>
        <end position="196"/>
    </location>
</feature>
<evidence type="ECO:0000256" key="3">
    <source>
        <dbReference type="SAM" id="Phobius"/>
    </source>
</evidence>
<keyword evidence="3" id="KW-1133">Transmembrane helix</keyword>
<keyword evidence="6" id="KW-1185">Reference proteome</keyword>
<dbReference type="Pfam" id="PF16697">
    <property type="entry name" value="Yop-YscD_cpl"/>
    <property type="match status" value="1"/>
</dbReference>
<comment type="caution">
    <text evidence="5">The sequence shown here is derived from an EMBL/GenBank/DDBJ whole genome shotgun (WGS) entry which is preliminary data.</text>
</comment>
<evidence type="ECO:0000259" key="4">
    <source>
        <dbReference type="PROSITE" id="PS50006"/>
    </source>
</evidence>
<accession>A0A4Q8AQE6</accession>
<proteinExistence type="predicted"/>
<dbReference type="EMBL" id="SHLC01000001">
    <property type="protein sequence ID" value="RZU66940.1"/>
    <property type="molecule type" value="Genomic_DNA"/>
</dbReference>
<reference evidence="5 6" key="1">
    <citation type="submission" date="2019-02" db="EMBL/GenBank/DDBJ databases">
        <title>Sequencing the genomes of 1000 actinobacteria strains.</title>
        <authorList>
            <person name="Klenk H.-P."/>
        </authorList>
    </citation>
    <scope>NUCLEOTIDE SEQUENCE [LARGE SCALE GENOMIC DNA]</scope>
    <source>
        <strain evidence="5 6">DSM 18319</strain>
    </source>
</reference>
<feature type="transmembrane region" description="Helical" evidence="3">
    <location>
        <begin position="20"/>
        <end position="43"/>
    </location>
</feature>